<reference evidence="1" key="1">
    <citation type="journal article" date="2020" name="Stud. Mycol.">
        <title>101 Dothideomycetes genomes: a test case for predicting lifestyles and emergence of pathogens.</title>
        <authorList>
            <person name="Haridas S."/>
            <person name="Albert R."/>
            <person name="Binder M."/>
            <person name="Bloem J."/>
            <person name="Labutti K."/>
            <person name="Salamov A."/>
            <person name="Andreopoulos B."/>
            <person name="Baker S."/>
            <person name="Barry K."/>
            <person name="Bills G."/>
            <person name="Bluhm B."/>
            <person name="Cannon C."/>
            <person name="Castanera R."/>
            <person name="Culley D."/>
            <person name="Daum C."/>
            <person name="Ezra D."/>
            <person name="Gonzalez J."/>
            <person name="Henrissat B."/>
            <person name="Kuo A."/>
            <person name="Liang C."/>
            <person name="Lipzen A."/>
            <person name="Lutzoni F."/>
            <person name="Magnuson J."/>
            <person name="Mondo S."/>
            <person name="Nolan M."/>
            <person name="Ohm R."/>
            <person name="Pangilinan J."/>
            <person name="Park H.-J."/>
            <person name="Ramirez L."/>
            <person name="Alfaro M."/>
            <person name="Sun H."/>
            <person name="Tritt A."/>
            <person name="Yoshinaga Y."/>
            <person name="Zwiers L.-H."/>
            <person name="Turgeon B."/>
            <person name="Goodwin S."/>
            <person name="Spatafora J."/>
            <person name="Crous P."/>
            <person name="Grigoriev I."/>
        </authorList>
    </citation>
    <scope>NUCLEOTIDE SEQUENCE</scope>
    <source>
        <strain evidence="1">ATCC 200398</strain>
    </source>
</reference>
<evidence type="ECO:0000313" key="1">
    <source>
        <dbReference type="EMBL" id="KAF2468590.1"/>
    </source>
</evidence>
<organism evidence="1 2">
    <name type="scientific">Lindgomyces ingoldianus</name>
    <dbReference type="NCBI Taxonomy" id="673940"/>
    <lineage>
        <taxon>Eukaryota</taxon>
        <taxon>Fungi</taxon>
        <taxon>Dikarya</taxon>
        <taxon>Ascomycota</taxon>
        <taxon>Pezizomycotina</taxon>
        <taxon>Dothideomycetes</taxon>
        <taxon>Pleosporomycetidae</taxon>
        <taxon>Pleosporales</taxon>
        <taxon>Lindgomycetaceae</taxon>
        <taxon>Lindgomyces</taxon>
    </lineage>
</organism>
<sequence length="304" mass="35443">MNARLRYGLLKELHLLYTHTLRIARYTISCKSLQLTNATLYVLLTPGSKKRMDYYFMEEHKLQWRDHNSYDHLYPDRAPHKSMAIHRVLRIDLVYDADQREQALLNGASLAFCRSESTDYRRELSFLLGETPLYGFVWLHALISDILIILARGIEKILEQGPLAQVDSEAARFFLYTAIAFTIFIALPTQVLPVAEHRGSSLYPTVKDTKLTTARMAHNACVSFEKNGIKRVLLREKPRRRKGKTMEQRSIMYYPLSSSEELSENSTQTKIACTEFYVYIFRPVVHLDLYPLLVTWTYTYVHHL</sequence>
<name>A0ACB6QR70_9PLEO</name>
<accession>A0ACB6QR70</accession>
<proteinExistence type="predicted"/>
<dbReference type="Proteomes" id="UP000799755">
    <property type="component" value="Unassembled WGS sequence"/>
</dbReference>
<gene>
    <name evidence="1" type="ORF">BDR25DRAFT_357519</name>
</gene>
<comment type="caution">
    <text evidence="1">The sequence shown here is derived from an EMBL/GenBank/DDBJ whole genome shotgun (WGS) entry which is preliminary data.</text>
</comment>
<keyword evidence="2" id="KW-1185">Reference proteome</keyword>
<protein>
    <submittedName>
        <fullName evidence="1">Uncharacterized protein</fullName>
    </submittedName>
</protein>
<evidence type="ECO:0000313" key="2">
    <source>
        <dbReference type="Proteomes" id="UP000799755"/>
    </source>
</evidence>
<dbReference type="EMBL" id="MU003515">
    <property type="protein sequence ID" value="KAF2468590.1"/>
    <property type="molecule type" value="Genomic_DNA"/>
</dbReference>